<dbReference type="AlphaFoldDB" id="A0A1L9UAQ2"/>
<sequence>MRIYLSESVAFGEASLLPIDTDMETAGDGGYSIQTDIGQLGTVIYEVIARQICGFDLFREGVPLDSRATWPRRDSLPSTDGLWLGSIIEKCWGFKIRMPYHRHWTLWI</sequence>
<reference evidence="2" key="1">
    <citation type="journal article" date="2017" name="Genome Biol.">
        <title>Comparative genomics reveals high biological diversity and specific adaptations in the industrially and medically important fungal genus Aspergillus.</title>
        <authorList>
            <person name="de Vries R.P."/>
            <person name="Riley R."/>
            <person name="Wiebenga A."/>
            <person name="Aguilar-Osorio G."/>
            <person name="Amillis S."/>
            <person name="Uchima C.A."/>
            <person name="Anderluh G."/>
            <person name="Asadollahi M."/>
            <person name="Askin M."/>
            <person name="Barry K."/>
            <person name="Battaglia E."/>
            <person name="Bayram O."/>
            <person name="Benocci T."/>
            <person name="Braus-Stromeyer S.A."/>
            <person name="Caldana C."/>
            <person name="Canovas D."/>
            <person name="Cerqueira G.C."/>
            <person name="Chen F."/>
            <person name="Chen W."/>
            <person name="Choi C."/>
            <person name="Clum A."/>
            <person name="Dos Santos R.A."/>
            <person name="Damasio A.R."/>
            <person name="Diallinas G."/>
            <person name="Emri T."/>
            <person name="Fekete E."/>
            <person name="Flipphi M."/>
            <person name="Freyberg S."/>
            <person name="Gallo A."/>
            <person name="Gournas C."/>
            <person name="Habgood R."/>
            <person name="Hainaut M."/>
            <person name="Harispe M.L."/>
            <person name="Henrissat B."/>
            <person name="Hilden K.S."/>
            <person name="Hope R."/>
            <person name="Hossain A."/>
            <person name="Karabika E."/>
            <person name="Karaffa L."/>
            <person name="Karanyi Z."/>
            <person name="Krasevec N."/>
            <person name="Kuo A."/>
            <person name="Kusch H."/>
            <person name="LaButti K."/>
            <person name="Lagendijk E.L."/>
            <person name="Lapidus A."/>
            <person name="Levasseur A."/>
            <person name="Lindquist E."/>
            <person name="Lipzen A."/>
            <person name="Logrieco A.F."/>
            <person name="MacCabe A."/>
            <person name="Maekelae M.R."/>
            <person name="Malavazi I."/>
            <person name="Melin P."/>
            <person name="Meyer V."/>
            <person name="Mielnichuk N."/>
            <person name="Miskei M."/>
            <person name="Molnar A.P."/>
            <person name="Mule G."/>
            <person name="Ngan C.Y."/>
            <person name="Orejas M."/>
            <person name="Orosz E."/>
            <person name="Ouedraogo J.P."/>
            <person name="Overkamp K.M."/>
            <person name="Park H.-S."/>
            <person name="Perrone G."/>
            <person name="Piumi F."/>
            <person name="Punt P.J."/>
            <person name="Ram A.F."/>
            <person name="Ramon A."/>
            <person name="Rauscher S."/>
            <person name="Record E."/>
            <person name="Riano-Pachon D.M."/>
            <person name="Robert V."/>
            <person name="Roehrig J."/>
            <person name="Ruller R."/>
            <person name="Salamov A."/>
            <person name="Salih N.S."/>
            <person name="Samson R.A."/>
            <person name="Sandor E."/>
            <person name="Sanguinetti M."/>
            <person name="Schuetze T."/>
            <person name="Sepcic K."/>
            <person name="Shelest E."/>
            <person name="Sherlock G."/>
            <person name="Sophianopoulou V."/>
            <person name="Squina F.M."/>
            <person name="Sun H."/>
            <person name="Susca A."/>
            <person name="Todd R.B."/>
            <person name="Tsang A."/>
            <person name="Unkles S.E."/>
            <person name="van de Wiele N."/>
            <person name="van Rossen-Uffink D."/>
            <person name="Oliveira J.V."/>
            <person name="Vesth T.C."/>
            <person name="Visser J."/>
            <person name="Yu J.-H."/>
            <person name="Zhou M."/>
            <person name="Andersen M.R."/>
            <person name="Archer D.B."/>
            <person name="Baker S.E."/>
            <person name="Benoit I."/>
            <person name="Brakhage A.A."/>
            <person name="Braus G.H."/>
            <person name="Fischer R."/>
            <person name="Frisvad J.C."/>
            <person name="Goldman G.H."/>
            <person name="Houbraken J."/>
            <person name="Oakley B."/>
            <person name="Pocsi I."/>
            <person name="Scazzocchio C."/>
            <person name="Seiboth B."/>
            <person name="vanKuyk P.A."/>
            <person name="Wortman J."/>
            <person name="Dyer P.S."/>
            <person name="Grigoriev I.V."/>
        </authorList>
    </citation>
    <scope>NUCLEOTIDE SEQUENCE [LARGE SCALE GENOMIC DNA]</scope>
    <source>
        <strain evidence="2">CBS 101740 / IMI 381727 / IBT 21946</strain>
    </source>
</reference>
<dbReference type="RefSeq" id="XP_067475950.1">
    <property type="nucleotide sequence ID" value="XM_067622851.1"/>
</dbReference>
<dbReference type="VEuPathDB" id="FungiDB:ASPBRDRAFT_310138"/>
<evidence type="ECO:0000313" key="1">
    <source>
        <dbReference type="EMBL" id="OJJ68701.1"/>
    </source>
</evidence>
<evidence type="ECO:0008006" key="3">
    <source>
        <dbReference type="Google" id="ProtNLM"/>
    </source>
</evidence>
<dbReference type="GeneID" id="93575339"/>
<organism evidence="1 2">
    <name type="scientific">Aspergillus brasiliensis (strain CBS 101740 / IMI 381727 / IBT 21946)</name>
    <dbReference type="NCBI Taxonomy" id="767769"/>
    <lineage>
        <taxon>Eukaryota</taxon>
        <taxon>Fungi</taxon>
        <taxon>Dikarya</taxon>
        <taxon>Ascomycota</taxon>
        <taxon>Pezizomycotina</taxon>
        <taxon>Eurotiomycetes</taxon>
        <taxon>Eurotiomycetidae</taxon>
        <taxon>Eurotiales</taxon>
        <taxon>Aspergillaceae</taxon>
        <taxon>Aspergillus</taxon>
        <taxon>Aspergillus subgen. Circumdati</taxon>
    </lineage>
</organism>
<dbReference type="OMA" id="VIARQIC"/>
<protein>
    <recommendedName>
        <fullName evidence="3">Protein kinase domain-containing protein</fullName>
    </recommendedName>
</protein>
<gene>
    <name evidence="1" type="ORF">ASPBRDRAFT_310138</name>
</gene>
<proteinExistence type="predicted"/>
<evidence type="ECO:0000313" key="2">
    <source>
        <dbReference type="Proteomes" id="UP000184499"/>
    </source>
</evidence>
<dbReference type="EMBL" id="KV878690">
    <property type="protein sequence ID" value="OJJ68701.1"/>
    <property type="molecule type" value="Genomic_DNA"/>
</dbReference>
<dbReference type="OrthoDB" id="1668230at2759"/>
<dbReference type="STRING" id="767769.A0A1L9UAQ2"/>
<keyword evidence="2" id="KW-1185">Reference proteome</keyword>
<name>A0A1L9UAQ2_ASPBC</name>
<dbReference type="Proteomes" id="UP000184499">
    <property type="component" value="Unassembled WGS sequence"/>
</dbReference>
<accession>A0A1L9UAQ2</accession>